<proteinExistence type="predicted"/>
<keyword evidence="2" id="KW-0732">Signal</keyword>
<dbReference type="EMBL" id="DS999641">
    <property type="protein sequence ID" value="EFE69401.2"/>
    <property type="molecule type" value="Genomic_DNA"/>
</dbReference>
<sequence length="93" mass="9386">MFKSKKIAATVAGILGGFALIGAGALQAVGAEGSGECTEDVKGNVRCVQVNEQRITRGEDGKVHLDQTTSQDCSGSGGELSCVSSVVLGGRES</sequence>
<dbReference type="RefSeq" id="WP_004987898.1">
    <property type="nucleotide sequence ID" value="NZ_DS999641.1"/>
</dbReference>
<protein>
    <submittedName>
        <fullName evidence="3">Predicted protein</fullName>
    </submittedName>
</protein>
<dbReference type="AlphaFoldDB" id="D6A247"/>
<evidence type="ECO:0000313" key="4">
    <source>
        <dbReference type="Proteomes" id="UP000003824"/>
    </source>
</evidence>
<evidence type="ECO:0000256" key="2">
    <source>
        <dbReference type="SAM" id="SignalP"/>
    </source>
</evidence>
<reference evidence="4" key="1">
    <citation type="submission" date="2008-12" db="EMBL/GenBank/DDBJ databases">
        <title>Annotation of Streptomyces ghanaensis ATCC 14672.</title>
        <authorList>
            <consortium name="The Broad Institute Genome Sequencing Platform"/>
            <consortium name="Broad Institute Microbial Sequencing Center"/>
            <person name="Fischbach M."/>
            <person name="Ward D."/>
            <person name="Young S."/>
            <person name="Kodira C.D."/>
            <person name="Zeng Q."/>
            <person name="Koehrsen M."/>
            <person name="Godfrey P."/>
            <person name="Alvarado L."/>
            <person name="Berlin A.M."/>
            <person name="Borenstein D."/>
            <person name="Chen Z."/>
            <person name="Engels R."/>
            <person name="Freedman E."/>
            <person name="Gellesch M."/>
            <person name="Goldberg J."/>
            <person name="Griggs A."/>
            <person name="Gujja S."/>
            <person name="Heiman D.I."/>
            <person name="Hepburn T.A."/>
            <person name="Howarth C."/>
            <person name="Jen D."/>
            <person name="Larson L."/>
            <person name="Lewis B."/>
            <person name="Mehta T."/>
            <person name="Park D."/>
            <person name="Pearson M."/>
            <person name="Roberts A."/>
            <person name="Saif S."/>
            <person name="Shea T.D."/>
            <person name="Shenoy N."/>
            <person name="Sisk P."/>
            <person name="Stolte C."/>
            <person name="Sykes S.N."/>
            <person name="Walk T."/>
            <person name="White J."/>
            <person name="Yandava C."/>
            <person name="Straight P."/>
            <person name="Clardy J."/>
            <person name="Hung D."/>
            <person name="Kolter R."/>
            <person name="Mekalanos J."/>
            <person name="Walker S."/>
            <person name="Walsh C.T."/>
            <person name="Wieland B.L.C."/>
            <person name="Ilzarbe M."/>
            <person name="Galagan J."/>
            <person name="Nusbaum C."/>
            <person name="Birren B."/>
        </authorList>
    </citation>
    <scope>NUCLEOTIDE SEQUENCE [LARGE SCALE GENOMIC DNA]</scope>
    <source>
        <strain evidence="4">ATCC 14672 / DSM 40746 / JCM 4963 / KCTC 9882 / NRRL B-12104 / FH 1290</strain>
    </source>
</reference>
<evidence type="ECO:0000256" key="1">
    <source>
        <dbReference type="SAM" id="MobiDB-lite"/>
    </source>
</evidence>
<organism evidence="3 4">
    <name type="scientific">Streptomyces viridosporus (strain ATCC 14672 / DSM 40746 / JCM 4963 / KCTC 9882 / NRRL B-12104 / FH 1290)</name>
    <name type="common">Streptomyces ghanaensis</name>
    <dbReference type="NCBI Taxonomy" id="566461"/>
    <lineage>
        <taxon>Bacteria</taxon>
        <taxon>Bacillati</taxon>
        <taxon>Actinomycetota</taxon>
        <taxon>Actinomycetes</taxon>
        <taxon>Kitasatosporales</taxon>
        <taxon>Streptomycetaceae</taxon>
        <taxon>Streptomyces</taxon>
    </lineage>
</organism>
<name>D6A247_STRV1</name>
<evidence type="ECO:0000313" key="3">
    <source>
        <dbReference type="EMBL" id="EFE69401.2"/>
    </source>
</evidence>
<feature type="signal peptide" evidence="2">
    <location>
        <begin position="1"/>
        <end position="28"/>
    </location>
</feature>
<feature type="chain" id="PRO_5038695599" evidence="2">
    <location>
        <begin position="29"/>
        <end position="93"/>
    </location>
</feature>
<gene>
    <name evidence="3" type="ORF">SSFG_04643</name>
</gene>
<feature type="region of interest" description="Disordered" evidence="1">
    <location>
        <begin position="59"/>
        <end position="80"/>
    </location>
</feature>
<dbReference type="eggNOG" id="ENOG50329V3">
    <property type="taxonomic scope" value="Bacteria"/>
</dbReference>
<accession>D6A247</accession>
<dbReference type="Proteomes" id="UP000003824">
    <property type="component" value="Unassembled WGS sequence"/>
</dbReference>